<sequence length="220" mass="23887">MTEPDFLSMTRASYDAVAADYAGRFRDELGAKPLERAMLAGFAELVLAAGAGPVADVGCGTGRVTAHLDGLGLSVFGIDLSPQMIAVARQAHPGLRFDVGSMLALDLPDGSLGGLMAWYSIIHVPDERLPEVFAEFHRVLAPGGYVQLAFQVGEEPWHVTEAFGHAISLDFHRRQPDRVAELLSEAGLAVRARLLRERDVDGEFPERTPQAFLLARKQPR</sequence>
<dbReference type="RefSeq" id="WP_145789216.1">
    <property type="nucleotide sequence ID" value="NZ_BAAABR010000079.1"/>
</dbReference>
<evidence type="ECO:0000313" key="3">
    <source>
        <dbReference type="Proteomes" id="UP000318416"/>
    </source>
</evidence>
<dbReference type="Pfam" id="PF13649">
    <property type="entry name" value="Methyltransf_25"/>
    <property type="match status" value="1"/>
</dbReference>
<evidence type="ECO:0000313" key="2">
    <source>
        <dbReference type="EMBL" id="TWE16803.1"/>
    </source>
</evidence>
<dbReference type="OrthoDB" id="9805171at2"/>
<dbReference type="SUPFAM" id="SSF53335">
    <property type="entry name" value="S-adenosyl-L-methionine-dependent methyltransferases"/>
    <property type="match status" value="1"/>
</dbReference>
<keyword evidence="2" id="KW-0808">Transferase</keyword>
<dbReference type="InterPro" id="IPR050508">
    <property type="entry name" value="Methyltransf_Superfamily"/>
</dbReference>
<dbReference type="PANTHER" id="PTHR42912">
    <property type="entry name" value="METHYLTRANSFERASE"/>
    <property type="match status" value="1"/>
</dbReference>
<dbReference type="GO" id="GO:0008168">
    <property type="term" value="F:methyltransferase activity"/>
    <property type="evidence" value="ECO:0007669"/>
    <property type="project" value="UniProtKB-KW"/>
</dbReference>
<dbReference type="EMBL" id="VIVR01000001">
    <property type="protein sequence ID" value="TWE16803.1"/>
    <property type="molecule type" value="Genomic_DNA"/>
</dbReference>
<dbReference type="GO" id="GO:0032259">
    <property type="term" value="P:methylation"/>
    <property type="evidence" value="ECO:0007669"/>
    <property type="project" value="UniProtKB-KW"/>
</dbReference>
<dbReference type="Gene3D" id="3.40.50.150">
    <property type="entry name" value="Vaccinia Virus protein VP39"/>
    <property type="match status" value="1"/>
</dbReference>
<dbReference type="Proteomes" id="UP000318416">
    <property type="component" value="Unassembled WGS sequence"/>
</dbReference>
<keyword evidence="3" id="KW-1185">Reference proteome</keyword>
<accession>A0A561EMF3</accession>
<keyword evidence="2" id="KW-0489">Methyltransferase</keyword>
<name>A0A561EMF3_9ACTN</name>
<protein>
    <submittedName>
        <fullName evidence="2">Methyltransferase family protein</fullName>
    </submittedName>
</protein>
<dbReference type="InterPro" id="IPR041698">
    <property type="entry name" value="Methyltransf_25"/>
</dbReference>
<proteinExistence type="predicted"/>
<gene>
    <name evidence="2" type="ORF">FB465_1795</name>
</gene>
<reference evidence="2 3" key="1">
    <citation type="submission" date="2019-06" db="EMBL/GenBank/DDBJ databases">
        <title>Sequencing the genomes of 1000 actinobacteria strains.</title>
        <authorList>
            <person name="Klenk H.-P."/>
        </authorList>
    </citation>
    <scope>NUCLEOTIDE SEQUENCE [LARGE SCALE GENOMIC DNA]</scope>
    <source>
        <strain evidence="2 3">DSM 41649</strain>
    </source>
</reference>
<feature type="domain" description="Methyltransferase" evidence="1">
    <location>
        <begin position="54"/>
        <end position="144"/>
    </location>
</feature>
<dbReference type="InterPro" id="IPR029063">
    <property type="entry name" value="SAM-dependent_MTases_sf"/>
</dbReference>
<comment type="caution">
    <text evidence="2">The sequence shown here is derived from an EMBL/GenBank/DDBJ whole genome shotgun (WGS) entry which is preliminary data.</text>
</comment>
<organism evidence="2 3">
    <name type="scientific">Kitasatospora atroaurantiaca</name>
    <dbReference type="NCBI Taxonomy" id="285545"/>
    <lineage>
        <taxon>Bacteria</taxon>
        <taxon>Bacillati</taxon>
        <taxon>Actinomycetota</taxon>
        <taxon>Actinomycetes</taxon>
        <taxon>Kitasatosporales</taxon>
        <taxon>Streptomycetaceae</taxon>
        <taxon>Kitasatospora</taxon>
    </lineage>
</organism>
<dbReference type="CDD" id="cd02440">
    <property type="entry name" value="AdoMet_MTases"/>
    <property type="match status" value="1"/>
</dbReference>
<evidence type="ECO:0000259" key="1">
    <source>
        <dbReference type="Pfam" id="PF13649"/>
    </source>
</evidence>
<dbReference type="AlphaFoldDB" id="A0A561EMF3"/>